<evidence type="ECO:0000256" key="1">
    <source>
        <dbReference type="SAM" id="MobiDB-lite"/>
    </source>
</evidence>
<feature type="region of interest" description="Disordered" evidence="1">
    <location>
        <begin position="604"/>
        <end position="632"/>
    </location>
</feature>
<dbReference type="GO" id="GO:0000981">
    <property type="term" value="F:DNA-binding transcription factor activity, RNA polymerase II-specific"/>
    <property type="evidence" value="ECO:0007669"/>
    <property type="project" value="InterPro"/>
</dbReference>
<evidence type="ECO:0000259" key="2">
    <source>
        <dbReference type="PROSITE" id="PS50048"/>
    </source>
</evidence>
<dbReference type="InterPro" id="IPR001138">
    <property type="entry name" value="Zn2Cys6_DnaBD"/>
</dbReference>
<dbReference type="PANTHER" id="PTHR47783:SF1">
    <property type="entry name" value="ZN(II)2CYS6 TRANSCRIPTION FACTOR (EUROFUNG)"/>
    <property type="match status" value="1"/>
</dbReference>
<keyword evidence="4" id="KW-1185">Reference proteome</keyword>
<organism evidence="3 4">
    <name type="scientific">Moesziomyces aphidis</name>
    <name type="common">Pseudozyma aphidis</name>
    <dbReference type="NCBI Taxonomy" id="84754"/>
    <lineage>
        <taxon>Eukaryota</taxon>
        <taxon>Fungi</taxon>
        <taxon>Dikarya</taxon>
        <taxon>Basidiomycota</taxon>
        <taxon>Ustilaginomycotina</taxon>
        <taxon>Ustilaginomycetes</taxon>
        <taxon>Ustilaginales</taxon>
        <taxon>Ustilaginaceae</taxon>
        <taxon>Moesziomyces</taxon>
    </lineage>
</organism>
<dbReference type="Pfam" id="PF00172">
    <property type="entry name" value="Zn_clus"/>
    <property type="match status" value="1"/>
</dbReference>
<dbReference type="OrthoDB" id="39175at2759"/>
<dbReference type="InterPro" id="IPR036864">
    <property type="entry name" value="Zn2-C6_fun-type_DNA-bd_sf"/>
</dbReference>
<evidence type="ECO:0000313" key="3">
    <source>
        <dbReference type="EMBL" id="ETS62607.1"/>
    </source>
</evidence>
<feature type="domain" description="Zn(2)-C6 fungal-type" evidence="2">
    <location>
        <begin position="313"/>
        <end position="343"/>
    </location>
</feature>
<dbReference type="PANTHER" id="PTHR47783">
    <property type="entry name" value="ZN(II)2CYS6 TRANSCRIPTION FACTOR (EUROFUNG)-RELATED"/>
    <property type="match status" value="1"/>
</dbReference>
<proteinExistence type="predicted"/>
<reference evidence="3 4" key="1">
    <citation type="journal article" date="2014" name="Genome Announc.">
        <title>Genome sequence of the basidiomycetous fungus Pseudozyma aphidis DSM70725, an efficient producer of biosurfactant mannosylerythritol lipids.</title>
        <authorList>
            <person name="Lorenz S."/>
            <person name="Guenther M."/>
            <person name="Grumaz C."/>
            <person name="Rupp S."/>
            <person name="Zibek S."/>
            <person name="Sohn K."/>
        </authorList>
    </citation>
    <scope>NUCLEOTIDE SEQUENCE [LARGE SCALE GENOMIC DNA]</scope>
    <source>
        <strain evidence="4">ATCC 32657 / CBS 517.83 / DSM 70725 / JCM 10318 / NBRC 10182 / NRRL Y-7954 / St-0401</strain>
    </source>
</reference>
<sequence length="690" mass="75011">MCIFSARLSDHCATAAGHGNRTSLLTSSNKASIRTAPHQQRAPHPSDWSFDVHLALLLNVVCLRSAHLREPGGVPCHSHSAHGSELRKWSQPYTRFLQRHWHRLAFPRCLAERIAAHKHALQFSHTGHRRHPLHAQDPTLGRPPRSAPHVFGPVAVRLRQAPLPSLPASPPHKLVRNYLKGGFPNPPASVSNTTASLRSFIPASLHFNLADHEPTSLFSHVFRSGWTPEPSDSALITNRLIVRCFSKLPRFSEQPSRHIMSSLPTHNGWLGDTFSYAYDHTQFAPRDVYGASTSHSQPPPQSRSVSRPRVNMACKHCRQRKVRCDGQKPKCSLCTRLKRPCDYVKVTEEENAVLRDKKRRSKQRKTAEQEAARANLNNHDAFPAYHPYRGVPAAAHASSSFDAEVPRSNEQRIGLHAPPLPAVSTAGFATTQPFAYDGRYPSTSTAANALFDVGAGLTGSRRQSTTTLMGARAYSRKPDYARTGEPRPRAYEPVVGALAETSSFAGGLGLSMMHGQTGGPAFDTHDYMAVASGPAGYGSFRAFANEANAAERLAPRYAAPFGAQPDAVTSPYTPQPGELRATPAPFESAVSVSPTAGSPTFGVAVPPLERASSSAGSGASASPASHGPEATPHQELASLWADARPPTYGQDHFRGAYDANPVYADHNNQADWAAHKKWDPTLTLYVHPAL</sequence>
<feature type="region of interest" description="Disordered" evidence="1">
    <location>
        <begin position="125"/>
        <end position="144"/>
    </location>
</feature>
<dbReference type="AlphaFoldDB" id="W3VPA7"/>
<dbReference type="EMBL" id="AWNI01000010">
    <property type="protein sequence ID" value="ETS62607.1"/>
    <property type="molecule type" value="Genomic_DNA"/>
</dbReference>
<accession>W3VPA7</accession>
<name>W3VPA7_MOEAP</name>
<gene>
    <name evidence="3" type="ORF">PaG_03247</name>
</gene>
<dbReference type="PROSITE" id="PS50048">
    <property type="entry name" value="ZN2_CY6_FUNGAL_2"/>
    <property type="match status" value="1"/>
</dbReference>
<dbReference type="SUPFAM" id="SSF57701">
    <property type="entry name" value="Zn2/Cys6 DNA-binding domain"/>
    <property type="match status" value="1"/>
</dbReference>
<dbReference type="SMART" id="SM00066">
    <property type="entry name" value="GAL4"/>
    <property type="match status" value="1"/>
</dbReference>
<dbReference type="PROSITE" id="PS00463">
    <property type="entry name" value="ZN2_CY6_FUNGAL_1"/>
    <property type="match status" value="1"/>
</dbReference>
<dbReference type="Proteomes" id="UP000019462">
    <property type="component" value="Unassembled WGS sequence"/>
</dbReference>
<protein>
    <recommendedName>
        <fullName evidence="2">Zn(2)-C6 fungal-type domain-containing protein</fullName>
    </recommendedName>
</protein>
<dbReference type="Gene3D" id="4.10.240.10">
    <property type="entry name" value="Zn(2)-C6 fungal-type DNA-binding domain"/>
    <property type="match status" value="1"/>
</dbReference>
<dbReference type="HOGENOM" id="CLU_399070_0_0_1"/>
<dbReference type="CDD" id="cd00067">
    <property type="entry name" value="GAL4"/>
    <property type="match status" value="1"/>
</dbReference>
<feature type="compositionally biased region" description="Low complexity" evidence="1">
    <location>
        <begin position="611"/>
        <end position="625"/>
    </location>
</feature>
<comment type="caution">
    <text evidence="3">The sequence shown here is derived from an EMBL/GenBank/DDBJ whole genome shotgun (WGS) entry which is preliminary data.</text>
</comment>
<evidence type="ECO:0000313" key="4">
    <source>
        <dbReference type="Proteomes" id="UP000019462"/>
    </source>
</evidence>
<dbReference type="GO" id="GO:0008270">
    <property type="term" value="F:zinc ion binding"/>
    <property type="evidence" value="ECO:0007669"/>
    <property type="project" value="InterPro"/>
</dbReference>